<evidence type="ECO:0000259" key="11">
    <source>
        <dbReference type="PROSITE" id="PS51873"/>
    </source>
</evidence>
<proteinExistence type="predicted"/>
<evidence type="ECO:0000256" key="8">
    <source>
        <dbReference type="ARBA" id="ARBA00022833"/>
    </source>
</evidence>
<dbReference type="PANTHER" id="PTHR11685">
    <property type="entry name" value="RBR FAMILY RING FINGER AND IBR DOMAIN-CONTAINING"/>
    <property type="match status" value="1"/>
</dbReference>
<evidence type="ECO:0000256" key="1">
    <source>
        <dbReference type="ARBA" id="ARBA00001798"/>
    </source>
</evidence>
<keyword evidence="10" id="KW-0812">Transmembrane</keyword>
<protein>
    <recommendedName>
        <fullName evidence="2">RBR-type E3 ubiquitin transferase</fullName>
        <ecNumber evidence="2">2.3.2.31</ecNumber>
    </recommendedName>
</protein>
<dbReference type="OrthoDB" id="69641at2759"/>
<dbReference type="PROSITE" id="PS51873">
    <property type="entry name" value="TRIAD"/>
    <property type="match status" value="1"/>
</dbReference>
<dbReference type="EMBL" id="OC914855">
    <property type="protein sequence ID" value="CAD7636881.1"/>
    <property type="molecule type" value="Genomic_DNA"/>
</dbReference>
<comment type="catalytic activity">
    <reaction evidence="1">
        <text>[E2 ubiquitin-conjugating enzyme]-S-ubiquitinyl-L-cysteine + [acceptor protein]-L-lysine = [E2 ubiquitin-conjugating enzyme]-L-cysteine + [acceptor protein]-N(6)-ubiquitinyl-L-lysine.</text>
        <dbReference type="EC" id="2.3.2.31"/>
    </reaction>
</comment>
<dbReference type="GO" id="GO:0016567">
    <property type="term" value="P:protein ubiquitination"/>
    <property type="evidence" value="ECO:0007669"/>
    <property type="project" value="InterPro"/>
</dbReference>
<dbReference type="SUPFAM" id="SSF57850">
    <property type="entry name" value="RING/U-box"/>
    <property type="match status" value="3"/>
</dbReference>
<dbReference type="Pfam" id="PF01485">
    <property type="entry name" value="IBR"/>
    <property type="match status" value="1"/>
</dbReference>
<dbReference type="InterPro" id="IPR047551">
    <property type="entry name" value="BRcat_RBR_RNF217"/>
</dbReference>
<dbReference type="CDD" id="cd20350">
    <property type="entry name" value="Rcat_RBR_RNF217"/>
    <property type="match status" value="1"/>
</dbReference>
<evidence type="ECO:0000256" key="5">
    <source>
        <dbReference type="ARBA" id="ARBA00022737"/>
    </source>
</evidence>
<evidence type="ECO:0000256" key="6">
    <source>
        <dbReference type="ARBA" id="ARBA00022771"/>
    </source>
</evidence>
<feature type="transmembrane region" description="Helical" evidence="10">
    <location>
        <begin position="532"/>
        <end position="558"/>
    </location>
</feature>
<dbReference type="EMBL" id="CAJPVJ010000030">
    <property type="protein sequence ID" value="CAG2158997.1"/>
    <property type="molecule type" value="Genomic_DNA"/>
</dbReference>
<dbReference type="CDD" id="cd20342">
    <property type="entry name" value="BRcat_RBR_RNF217"/>
    <property type="match status" value="1"/>
</dbReference>
<dbReference type="InterPro" id="IPR031127">
    <property type="entry name" value="E3_UB_ligase_RBR"/>
</dbReference>
<gene>
    <name evidence="12" type="ORF">ONB1V03_LOCUS478</name>
</gene>
<evidence type="ECO:0000256" key="4">
    <source>
        <dbReference type="ARBA" id="ARBA00022723"/>
    </source>
</evidence>
<sequence length="683" mass="77198">MGSNRRFSWPLDLTSDDTNCDYNSNDLTNGRYIDIDNINLMVRLQTYVDDMMGTKGVEGQVCGKHCNQNCRLHCRRNTCRTSHPTPLQTPPNLSINGLIARYHTNNANNDVVIDINDTTNTVNDFKVPIVKNLISKLKSSSTSTSSDSSTTCSSCRARQSISSNSSSASSSCTRHVIANQNVLTNSLASDSSDSEVISSVSDFSDDHNSVSHHSDLVFNELILGELSEMRQLLEEILRNRDQLGSDFNQSNTEELFKLFGFSLSDVKHLVLNDGSGGDFPVGPWTYAECGICLEVGWLNKRHCCDYCACIQCLQQYYSSRIELGAVTIECINPFCHSFVHRDEISARLTPQMKDVYHRLLLTTSSQSEQTKPCPQCNYFYTLSDDLFKQYKSKMKDSHIFRVQCTECQFFWCFKCHSPWHSELSCKQYRKGDRLLKTWAKETNHGQVNAQKCPRCAIYIQRTSGCDHMHCTRCKTDFCYKCGDRLRRLKFFGDHYSKLSIFGCKYRYKANQPMQRKLIRGAVFASKLMLVPILGSLAVCAGAVVLVLGVAALPLYGAVKIYRKYRNKKTLKNIRQQVVVIYRYDTNSKKIQTPVEWEPEPNSEGLVVMSVETQPSDGHNEDRNQSTKMTQITTEKESRNVVLMSSAPGESIHTEVATIGAMNSCRKRKSDDKKGEVNAKSAKK</sequence>
<name>A0A7R9L8B1_9ACAR</name>
<dbReference type="Gene3D" id="1.20.120.1750">
    <property type="match status" value="1"/>
</dbReference>
<keyword evidence="3" id="KW-0808">Transferase</keyword>
<keyword evidence="7" id="KW-0833">Ubl conjugation pathway</keyword>
<evidence type="ECO:0000313" key="12">
    <source>
        <dbReference type="EMBL" id="CAD7636881.1"/>
    </source>
</evidence>
<dbReference type="EC" id="2.3.2.31" evidence="2"/>
<dbReference type="InterPro" id="IPR002867">
    <property type="entry name" value="IBR_dom"/>
</dbReference>
<dbReference type="AlphaFoldDB" id="A0A7R9L8B1"/>
<dbReference type="Proteomes" id="UP000728032">
    <property type="component" value="Unassembled WGS sequence"/>
</dbReference>
<accession>A0A7R9L8B1</accession>
<dbReference type="Pfam" id="PF22191">
    <property type="entry name" value="IBR_1"/>
    <property type="match status" value="1"/>
</dbReference>
<keyword evidence="10" id="KW-1133">Transmembrane helix</keyword>
<evidence type="ECO:0000256" key="3">
    <source>
        <dbReference type="ARBA" id="ARBA00022679"/>
    </source>
</evidence>
<evidence type="ECO:0000313" key="13">
    <source>
        <dbReference type="Proteomes" id="UP000728032"/>
    </source>
</evidence>
<organism evidence="12">
    <name type="scientific">Oppiella nova</name>
    <dbReference type="NCBI Taxonomy" id="334625"/>
    <lineage>
        <taxon>Eukaryota</taxon>
        <taxon>Metazoa</taxon>
        <taxon>Ecdysozoa</taxon>
        <taxon>Arthropoda</taxon>
        <taxon>Chelicerata</taxon>
        <taxon>Arachnida</taxon>
        <taxon>Acari</taxon>
        <taxon>Acariformes</taxon>
        <taxon>Sarcoptiformes</taxon>
        <taxon>Oribatida</taxon>
        <taxon>Brachypylina</taxon>
        <taxon>Oppioidea</taxon>
        <taxon>Oppiidae</taxon>
        <taxon>Oppiella</taxon>
    </lineage>
</organism>
<feature type="region of interest" description="Disordered" evidence="9">
    <location>
        <begin position="662"/>
        <end position="683"/>
    </location>
</feature>
<keyword evidence="5" id="KW-0677">Repeat</keyword>
<keyword evidence="8" id="KW-0862">Zinc</keyword>
<reference evidence="12" key="1">
    <citation type="submission" date="2020-11" db="EMBL/GenBank/DDBJ databases">
        <authorList>
            <person name="Tran Van P."/>
        </authorList>
    </citation>
    <scope>NUCLEOTIDE SEQUENCE</scope>
</reference>
<evidence type="ECO:0000256" key="7">
    <source>
        <dbReference type="ARBA" id="ARBA00022786"/>
    </source>
</evidence>
<dbReference type="InterPro" id="IPR047552">
    <property type="entry name" value="Rcat_RBR_RNF217"/>
</dbReference>
<evidence type="ECO:0000256" key="9">
    <source>
        <dbReference type="SAM" id="MobiDB-lite"/>
    </source>
</evidence>
<feature type="domain" description="RING-type" evidence="11">
    <location>
        <begin position="285"/>
        <end position="507"/>
    </location>
</feature>
<dbReference type="SMART" id="SM00647">
    <property type="entry name" value="IBR"/>
    <property type="match status" value="1"/>
</dbReference>
<keyword evidence="13" id="KW-1185">Reference proteome</keyword>
<keyword evidence="10" id="KW-0472">Membrane</keyword>
<keyword evidence="4" id="KW-0479">Metal-binding</keyword>
<keyword evidence="6" id="KW-0863">Zinc-finger</keyword>
<dbReference type="GO" id="GO:0008270">
    <property type="term" value="F:zinc ion binding"/>
    <property type="evidence" value="ECO:0007669"/>
    <property type="project" value="UniProtKB-KW"/>
</dbReference>
<dbReference type="GO" id="GO:0061630">
    <property type="term" value="F:ubiquitin protein ligase activity"/>
    <property type="evidence" value="ECO:0007669"/>
    <property type="project" value="UniProtKB-EC"/>
</dbReference>
<evidence type="ECO:0000256" key="2">
    <source>
        <dbReference type="ARBA" id="ARBA00012251"/>
    </source>
</evidence>
<feature type="region of interest" description="Disordered" evidence="9">
    <location>
        <begin position="613"/>
        <end position="634"/>
    </location>
</feature>
<evidence type="ECO:0000256" key="10">
    <source>
        <dbReference type="SAM" id="Phobius"/>
    </source>
</evidence>
<dbReference type="InterPro" id="IPR044066">
    <property type="entry name" value="TRIAD_supradom"/>
</dbReference>